<organism evidence="3 4">
    <name type="scientific">Duganella rivi</name>
    <dbReference type="NCBI Taxonomy" id="2666083"/>
    <lineage>
        <taxon>Bacteria</taxon>
        <taxon>Pseudomonadati</taxon>
        <taxon>Pseudomonadota</taxon>
        <taxon>Betaproteobacteria</taxon>
        <taxon>Burkholderiales</taxon>
        <taxon>Oxalobacteraceae</taxon>
        <taxon>Telluria group</taxon>
        <taxon>Duganella</taxon>
    </lineage>
</organism>
<evidence type="ECO:0000313" key="4">
    <source>
        <dbReference type="Proteomes" id="UP000450012"/>
    </source>
</evidence>
<protein>
    <submittedName>
        <fullName evidence="3">PIN domain-containing protein</fullName>
    </submittedName>
</protein>
<dbReference type="Gene3D" id="3.40.50.1010">
    <property type="entry name" value="5'-nuclease"/>
    <property type="match status" value="1"/>
</dbReference>
<dbReference type="SUPFAM" id="SSF88723">
    <property type="entry name" value="PIN domain-like"/>
    <property type="match status" value="1"/>
</dbReference>
<evidence type="ECO:0000256" key="1">
    <source>
        <dbReference type="SAM" id="Phobius"/>
    </source>
</evidence>
<dbReference type="CDD" id="cd09881">
    <property type="entry name" value="PIN_VapC4-5_FitB-like"/>
    <property type="match status" value="1"/>
</dbReference>
<proteinExistence type="predicted"/>
<dbReference type="AlphaFoldDB" id="A0A7X4KAZ4"/>
<feature type="transmembrane region" description="Helical" evidence="1">
    <location>
        <begin position="20"/>
        <end position="44"/>
    </location>
</feature>
<accession>A0A7X4KAZ4</accession>
<keyword evidence="1" id="KW-0812">Transmembrane</keyword>
<dbReference type="InterPro" id="IPR029060">
    <property type="entry name" value="PIN-like_dom_sf"/>
</dbReference>
<dbReference type="EMBL" id="WWCK01000002">
    <property type="protein sequence ID" value="MYM66625.1"/>
    <property type="molecule type" value="Genomic_DNA"/>
</dbReference>
<keyword evidence="1" id="KW-1133">Transmembrane helix</keyword>
<keyword evidence="1" id="KW-0472">Membrane</keyword>
<gene>
    <name evidence="3" type="ORF">GTP45_07235</name>
</gene>
<dbReference type="RefSeq" id="WP_161013182.1">
    <property type="nucleotide sequence ID" value="NZ_WWCK01000002.1"/>
</dbReference>
<dbReference type="Proteomes" id="UP000450012">
    <property type="component" value="Unassembled WGS sequence"/>
</dbReference>
<sequence length="87" mass="9536">MKFLLDTNAVIDYLRGHPLLVEAIGSAAGITISAIVAAEFYIGYHAVLPSATKATKDEVKALFRNYPVLRFDTEDAYELTFLGVITN</sequence>
<name>A0A7X4KAZ4_9BURK</name>
<dbReference type="InterPro" id="IPR002716">
    <property type="entry name" value="PIN_dom"/>
</dbReference>
<evidence type="ECO:0000313" key="3">
    <source>
        <dbReference type="EMBL" id="MYM66625.1"/>
    </source>
</evidence>
<keyword evidence="4" id="KW-1185">Reference proteome</keyword>
<reference evidence="3 4" key="1">
    <citation type="submission" date="2019-12" db="EMBL/GenBank/DDBJ databases">
        <title>Novel species isolated from a subtropical stream in China.</title>
        <authorList>
            <person name="Lu H."/>
        </authorList>
    </citation>
    <scope>NUCLEOTIDE SEQUENCE [LARGE SCALE GENOMIC DNA]</scope>
    <source>
        <strain evidence="3 4">FT55W</strain>
    </source>
</reference>
<evidence type="ECO:0000259" key="2">
    <source>
        <dbReference type="Pfam" id="PF01850"/>
    </source>
</evidence>
<comment type="caution">
    <text evidence="3">The sequence shown here is derived from an EMBL/GenBank/DDBJ whole genome shotgun (WGS) entry which is preliminary data.</text>
</comment>
<dbReference type="Pfam" id="PF01850">
    <property type="entry name" value="PIN"/>
    <property type="match status" value="1"/>
</dbReference>
<feature type="domain" description="PIN" evidence="2">
    <location>
        <begin position="4"/>
        <end position="77"/>
    </location>
</feature>